<reference evidence="4 5" key="1">
    <citation type="submission" date="2019-02" db="EMBL/GenBank/DDBJ databases">
        <title>Deep-cultivation of Planctomycetes and their phenomic and genomic characterization uncovers novel biology.</title>
        <authorList>
            <person name="Wiegand S."/>
            <person name="Jogler M."/>
            <person name="Boedeker C."/>
            <person name="Pinto D."/>
            <person name="Vollmers J."/>
            <person name="Rivas-Marin E."/>
            <person name="Kohn T."/>
            <person name="Peeters S.H."/>
            <person name="Heuer A."/>
            <person name="Rast P."/>
            <person name="Oberbeckmann S."/>
            <person name="Bunk B."/>
            <person name="Jeske O."/>
            <person name="Meyerdierks A."/>
            <person name="Storesund J.E."/>
            <person name="Kallscheuer N."/>
            <person name="Luecker S."/>
            <person name="Lage O.M."/>
            <person name="Pohl T."/>
            <person name="Merkel B.J."/>
            <person name="Hornburger P."/>
            <person name="Mueller R.-W."/>
            <person name="Bruemmer F."/>
            <person name="Labrenz M."/>
            <person name="Spormann A.M."/>
            <person name="Op Den Camp H."/>
            <person name="Overmann J."/>
            <person name="Amann R."/>
            <person name="Jetten M.S.M."/>
            <person name="Mascher T."/>
            <person name="Medema M.H."/>
            <person name="Devos D.P."/>
            <person name="Kaster A.-K."/>
            <person name="Ovreas L."/>
            <person name="Rohde M."/>
            <person name="Galperin M.Y."/>
            <person name="Jogler C."/>
        </authorList>
    </citation>
    <scope>NUCLEOTIDE SEQUENCE [LARGE SCALE GENOMIC DNA]</scope>
    <source>
        <strain evidence="4 5">Pla52n</strain>
    </source>
</reference>
<name>A0A5C6A556_9BACT</name>
<dbReference type="Gene3D" id="3.30.1330.60">
    <property type="entry name" value="OmpA-like domain"/>
    <property type="match status" value="1"/>
</dbReference>
<keyword evidence="4" id="KW-0449">Lipoprotein</keyword>
<dbReference type="Pfam" id="PF00691">
    <property type="entry name" value="OmpA"/>
    <property type="match status" value="1"/>
</dbReference>
<dbReference type="OrthoDB" id="9814546at2"/>
<dbReference type="PROSITE" id="PS51123">
    <property type="entry name" value="OMPA_2"/>
    <property type="match status" value="1"/>
</dbReference>
<gene>
    <name evidence="4" type="primary">yiaD</name>
    <name evidence="4" type="ORF">Pla52n_53210</name>
</gene>
<comment type="caution">
    <text evidence="4">The sequence shown here is derived from an EMBL/GenBank/DDBJ whole genome shotgun (WGS) entry which is preliminary data.</text>
</comment>
<dbReference type="InterPro" id="IPR036737">
    <property type="entry name" value="OmpA-like_sf"/>
</dbReference>
<proteinExistence type="predicted"/>
<dbReference type="PANTHER" id="PTHR30329:SF21">
    <property type="entry name" value="LIPOPROTEIN YIAD-RELATED"/>
    <property type="match status" value="1"/>
</dbReference>
<organism evidence="4 5">
    <name type="scientific">Stieleria varia</name>
    <dbReference type="NCBI Taxonomy" id="2528005"/>
    <lineage>
        <taxon>Bacteria</taxon>
        <taxon>Pseudomonadati</taxon>
        <taxon>Planctomycetota</taxon>
        <taxon>Planctomycetia</taxon>
        <taxon>Pirellulales</taxon>
        <taxon>Pirellulaceae</taxon>
        <taxon>Stieleria</taxon>
    </lineage>
</organism>
<protein>
    <submittedName>
        <fullName evidence="4">Putative lipoprotein YiaD</fullName>
    </submittedName>
</protein>
<evidence type="ECO:0000256" key="1">
    <source>
        <dbReference type="PROSITE-ProRule" id="PRU00473"/>
    </source>
</evidence>
<dbReference type="AlphaFoldDB" id="A0A5C6A556"/>
<evidence type="ECO:0000256" key="2">
    <source>
        <dbReference type="SAM" id="Coils"/>
    </source>
</evidence>
<evidence type="ECO:0000313" key="4">
    <source>
        <dbReference type="EMBL" id="TWT94500.1"/>
    </source>
</evidence>
<dbReference type="SUPFAM" id="SSF103088">
    <property type="entry name" value="OmpA-like"/>
    <property type="match status" value="1"/>
</dbReference>
<dbReference type="GO" id="GO:0016020">
    <property type="term" value="C:membrane"/>
    <property type="evidence" value="ECO:0007669"/>
    <property type="project" value="UniProtKB-UniRule"/>
</dbReference>
<keyword evidence="2" id="KW-0175">Coiled coil</keyword>
<dbReference type="CDD" id="cd07185">
    <property type="entry name" value="OmpA_C-like"/>
    <property type="match status" value="1"/>
</dbReference>
<feature type="coiled-coil region" evidence="2">
    <location>
        <begin position="80"/>
        <end position="121"/>
    </location>
</feature>
<keyword evidence="1" id="KW-0472">Membrane</keyword>
<evidence type="ECO:0000259" key="3">
    <source>
        <dbReference type="PROSITE" id="PS51123"/>
    </source>
</evidence>
<dbReference type="InterPro" id="IPR050330">
    <property type="entry name" value="Bact_OuterMem_StrucFunc"/>
</dbReference>
<evidence type="ECO:0000313" key="5">
    <source>
        <dbReference type="Proteomes" id="UP000320176"/>
    </source>
</evidence>
<dbReference type="RefSeq" id="WP_146522355.1">
    <property type="nucleotide sequence ID" value="NZ_CP151726.1"/>
</dbReference>
<sequence length="307" mass="33060">MFAPNQDTIATQPRHTRRFTTTWVRRTLSLCCLGVVVISAGCSQNPYLAVPGGGAWQAQTAAPVSPSYNQPALNPNDSRLAELNRRVQLLDDNNRQLHTQLAQSEQQAQVYRDELDLVRKQLAQTTTQLESTAIAARQAQSQVQGMQASTQMRGGASIQPNTNLTQLASRLNLGGLPVRQDGDTIRIGIPSDQLFQPGTAQLNASAAAVLDPVAAQLRSLFPRQRIRIEGYTDNGQMLGGQLNTPGHQLAAAQASAVLDLLTRRAGMPLQQFSIAAQGANGAIQPNTSAIGRAANRRIELVISPQTF</sequence>
<dbReference type="PANTHER" id="PTHR30329">
    <property type="entry name" value="STATOR ELEMENT OF FLAGELLAR MOTOR COMPLEX"/>
    <property type="match status" value="1"/>
</dbReference>
<dbReference type="Proteomes" id="UP000320176">
    <property type="component" value="Unassembled WGS sequence"/>
</dbReference>
<accession>A0A5C6A556</accession>
<dbReference type="InterPro" id="IPR006665">
    <property type="entry name" value="OmpA-like"/>
</dbReference>
<keyword evidence="5" id="KW-1185">Reference proteome</keyword>
<feature type="domain" description="OmpA-like" evidence="3">
    <location>
        <begin position="182"/>
        <end position="306"/>
    </location>
</feature>
<dbReference type="EMBL" id="SJPN01000007">
    <property type="protein sequence ID" value="TWT94500.1"/>
    <property type="molecule type" value="Genomic_DNA"/>
</dbReference>